<dbReference type="KEGG" id="crie:AK829_02590"/>
<sequence length="373" mass="40721">MNSDTAITHPGNFIASIPGVLGYYPQESVIIVTAYAEPGSSEALYGPVFRVDLSLADRLQDVLDSVPAEDIMEAVGHFAILVTRIPNSKTARAAINTLLELTDPSGLPLVDACWHASEIANYTPYSLIFGPPMDQLIRAGVPDSWVSGTVGSVMAQPTMQALIAQGALPELDREDTRAYFEPEAGQWEATSAQCTQLRRRGARLVAHIALYPEKVRTEMERACEILKDVTPQPLIGQTCRQTIEEVFGTTENAELIATTLTKSKLRDCLFNVALEHPLETGVAMLTIARAYSGAIRANALSIWAVIAVKLKLSNWATAALESAEDALPNHSLSYILKQLLRAGQHENMLETAALGCDEMWEELADLEPETREY</sequence>
<dbReference type="RefSeq" id="WP_052203994.1">
    <property type="nucleotide sequence ID" value="NZ_CP012342.1"/>
</dbReference>
<proteinExistence type="predicted"/>
<gene>
    <name evidence="1" type="ORF">AK829_02590</name>
</gene>
<evidence type="ECO:0000313" key="2">
    <source>
        <dbReference type="Proteomes" id="UP000060016"/>
    </source>
</evidence>
<dbReference type="STRING" id="156976.AK829_02590"/>
<dbReference type="PATRIC" id="fig|156976.3.peg.515"/>
<organism evidence="1 2">
    <name type="scientific">Corynebacterium riegelii</name>
    <dbReference type="NCBI Taxonomy" id="156976"/>
    <lineage>
        <taxon>Bacteria</taxon>
        <taxon>Bacillati</taxon>
        <taxon>Actinomycetota</taxon>
        <taxon>Actinomycetes</taxon>
        <taxon>Mycobacteriales</taxon>
        <taxon>Corynebacteriaceae</taxon>
        <taxon>Corynebacterium</taxon>
    </lineage>
</organism>
<name>A0A0K1R9Y9_9CORY</name>
<protein>
    <recommendedName>
        <fullName evidence="3">DUF4192 domain-containing protein</fullName>
    </recommendedName>
</protein>
<dbReference type="Proteomes" id="UP000060016">
    <property type="component" value="Chromosome"/>
</dbReference>
<evidence type="ECO:0008006" key="3">
    <source>
        <dbReference type="Google" id="ProtNLM"/>
    </source>
</evidence>
<dbReference type="EMBL" id="CP012342">
    <property type="protein sequence ID" value="AKV58240.1"/>
    <property type="molecule type" value="Genomic_DNA"/>
</dbReference>
<dbReference type="InterPro" id="IPR025447">
    <property type="entry name" value="DUF4192"/>
</dbReference>
<dbReference type="Pfam" id="PF13830">
    <property type="entry name" value="DUF4192"/>
    <property type="match status" value="1"/>
</dbReference>
<dbReference type="AlphaFoldDB" id="A0A0K1R9Y9"/>
<keyword evidence="2" id="KW-1185">Reference proteome</keyword>
<reference evidence="1 2" key="1">
    <citation type="submission" date="2015-08" db="EMBL/GenBank/DDBJ databases">
        <authorList>
            <person name="Babu N.S."/>
            <person name="Beckwith C.J."/>
            <person name="Beseler K.G."/>
            <person name="Brison A."/>
            <person name="Carone J.V."/>
            <person name="Caskin T.P."/>
            <person name="Diamond M."/>
            <person name="Durham M.E."/>
            <person name="Foxe J.M."/>
            <person name="Go M."/>
            <person name="Henderson B.A."/>
            <person name="Jones I.B."/>
            <person name="McGettigan J.A."/>
            <person name="Micheletti S.J."/>
            <person name="Nasrallah M.E."/>
            <person name="Ortiz D."/>
            <person name="Piller C.R."/>
            <person name="Privatt S.R."/>
            <person name="Schneider S.L."/>
            <person name="Sharp S."/>
            <person name="Smith T.C."/>
            <person name="Stanton J.D."/>
            <person name="Ullery H.E."/>
            <person name="Wilson R.J."/>
            <person name="Serrano M.G."/>
            <person name="Buck G."/>
            <person name="Lee V."/>
            <person name="Wang Y."/>
            <person name="Carvalho R."/>
            <person name="Voegtly L."/>
            <person name="Shi R."/>
            <person name="Duckworth R."/>
            <person name="Johnson A."/>
            <person name="Loviza R."/>
            <person name="Walstead R."/>
            <person name="Shah Z."/>
            <person name="Kiflezghi M."/>
            <person name="Wade K."/>
            <person name="Ball S.L."/>
            <person name="Bradley K.W."/>
            <person name="Asai D.J."/>
            <person name="Bowman C.A."/>
            <person name="Russell D.A."/>
            <person name="Pope W.H."/>
            <person name="Jacobs-Sera D."/>
            <person name="Hendrix R.W."/>
            <person name="Hatfull G.F."/>
        </authorList>
    </citation>
    <scope>NUCLEOTIDE SEQUENCE [LARGE SCALE GENOMIC DNA]</scope>
    <source>
        <strain evidence="1 2">PUDD_83A45</strain>
    </source>
</reference>
<evidence type="ECO:0000313" key="1">
    <source>
        <dbReference type="EMBL" id="AKV58240.1"/>
    </source>
</evidence>
<accession>A0A0K1R9Y9</accession>